<comment type="similarity">
    <text evidence="10">Belongs to the AccA family.</text>
</comment>
<dbReference type="Pfam" id="PF03255">
    <property type="entry name" value="ACCA"/>
    <property type="match status" value="1"/>
</dbReference>
<dbReference type="AlphaFoldDB" id="A0A069AQW2"/>
<comment type="subcellular location">
    <subcellularLocation>
        <location evidence="10">Cytoplasm</location>
    </subcellularLocation>
</comment>
<reference evidence="16" key="4">
    <citation type="submission" date="2021-06" db="EMBL/GenBank/DDBJ databases">
        <authorList>
            <consortium name="NCBI Pathogen Detection Project"/>
        </authorList>
    </citation>
    <scope>NUCLEOTIDE SEQUENCE</scope>
    <source>
        <strain evidence="16">HN1000</strain>
    </source>
</reference>
<dbReference type="PRINTS" id="PR01069">
    <property type="entry name" value="ACCCTRFRASEA"/>
</dbReference>
<evidence type="ECO:0000256" key="10">
    <source>
        <dbReference type="HAMAP-Rule" id="MF_00823"/>
    </source>
</evidence>
<dbReference type="EMBL" id="CAAJVP010000001">
    <property type="protein sequence ID" value="VHX93850.1"/>
    <property type="molecule type" value="Genomic_DNA"/>
</dbReference>
<evidence type="ECO:0000313" key="13">
    <source>
        <dbReference type="EMBL" id="CDS87179.1"/>
    </source>
</evidence>
<organism evidence="15">
    <name type="scientific">Clostridioides difficile</name>
    <name type="common">Peptoclostridium difficile</name>
    <dbReference type="NCBI Taxonomy" id="1496"/>
    <lineage>
        <taxon>Bacteria</taxon>
        <taxon>Bacillati</taxon>
        <taxon>Bacillota</taxon>
        <taxon>Clostridia</taxon>
        <taxon>Peptostreptococcales</taxon>
        <taxon>Peptostreptococcaceae</taxon>
        <taxon>Clostridioides</taxon>
    </lineage>
</organism>
<sequence length="314" mass="35152">MIENNSEKIKVLENDIKQLITISKANNIDLSDKINSLNEKLEKLKEDAFSHLSAYEKVTLSRDIKRPTTLEYIEHICSNFLELHGDRLFKDDPSMVGGIGQIGKFNVTIVGHQKGRDTKENIKRNFGMPHPEGYRKALRLMKQAEKFNRPIITFIDTSGAFCGLEAEERGQGEAIARNLLEMSKLSVPVITFVIGEGGSGGALGIGVGNDVCMLEHSVYSVISPEGLSSILFKDSSKAKEACDVMKLTSNDLYDLKIIDKIIKEPLGGAQKDVEAVSKEIKAYILERLNHYKDMDKEEIIAQRYKKFRNIGKCL</sequence>
<dbReference type="InterPro" id="IPR029045">
    <property type="entry name" value="ClpP/crotonase-like_dom_sf"/>
</dbReference>
<dbReference type="GO" id="GO:0003989">
    <property type="term" value="F:acetyl-CoA carboxylase activity"/>
    <property type="evidence" value="ECO:0007669"/>
    <property type="project" value="InterPro"/>
</dbReference>
<keyword evidence="5 10" id="KW-0276">Fatty acid metabolism</keyword>
<dbReference type="UniPathway" id="UPA00655">
    <property type="reaction ID" value="UER00711"/>
</dbReference>
<dbReference type="GO" id="GO:2001295">
    <property type="term" value="P:malonyl-CoA biosynthetic process"/>
    <property type="evidence" value="ECO:0007669"/>
    <property type="project" value="UniProtKB-UniRule"/>
</dbReference>
<dbReference type="GO" id="GO:0006633">
    <property type="term" value="P:fatty acid biosynthetic process"/>
    <property type="evidence" value="ECO:0007669"/>
    <property type="project" value="UniProtKB-KW"/>
</dbReference>
<reference evidence="15" key="1">
    <citation type="submission" date="2014-07" db="EMBL/GenBank/DDBJ databases">
        <authorList>
            <person name="Monot Marc"/>
        </authorList>
    </citation>
    <scope>NUCLEOTIDE SEQUENCE</scope>
    <source>
        <strain evidence="15">7032989</strain>
        <strain evidence="13">7032994</strain>
    </source>
</reference>
<keyword evidence="4 10" id="KW-0547">Nucleotide-binding</keyword>
<dbReference type="Proteomes" id="UP000189137">
    <property type="component" value="Unassembled WGS sequence"/>
</dbReference>
<dbReference type="InterPro" id="IPR001095">
    <property type="entry name" value="Acetyl_CoA_COase_a_su"/>
</dbReference>
<dbReference type="NCBIfam" id="NF041504">
    <property type="entry name" value="AccA_sub"/>
    <property type="match status" value="1"/>
</dbReference>
<dbReference type="EMBL" id="LK932972">
    <property type="protein sequence ID" value="CDT10087.1"/>
    <property type="molecule type" value="Genomic_DNA"/>
</dbReference>
<dbReference type="GO" id="GO:0009317">
    <property type="term" value="C:acetyl-CoA carboxylase complex"/>
    <property type="evidence" value="ECO:0007669"/>
    <property type="project" value="InterPro"/>
</dbReference>
<keyword evidence="11" id="KW-0175">Coiled coil</keyword>
<comment type="subunit">
    <text evidence="10">Acetyl-CoA carboxylase is a heterohexamer composed of biotin carboxyl carrier protein (AccB), biotin carboxylase (AccC) and two subunits each of ACCase subunit alpha (AccA) and ACCase subunit beta (AccD).</text>
</comment>
<keyword evidence="8 10" id="KW-0275">Fatty acid biosynthesis</keyword>
<evidence type="ECO:0000256" key="4">
    <source>
        <dbReference type="ARBA" id="ARBA00022741"/>
    </source>
</evidence>
<dbReference type="SUPFAM" id="SSF52096">
    <property type="entry name" value="ClpP/crotonase"/>
    <property type="match status" value="1"/>
</dbReference>
<evidence type="ECO:0000313" key="21">
    <source>
        <dbReference type="Proteomes" id="UP000372533"/>
    </source>
</evidence>
<comment type="function">
    <text evidence="10">Component of the acetyl coenzyme A carboxylase (ACC) complex. First, biotin carboxylase catalyzes the carboxylation of biotin on its carrier protein (BCCP) and then the CO(2) group is transferred by the carboxyltransferase to acetyl-CoA to form malonyl-CoA.</text>
</comment>
<evidence type="ECO:0000313" key="15">
    <source>
        <dbReference type="EMBL" id="CDT10087.1"/>
    </source>
</evidence>
<comment type="pathway">
    <text evidence="1 10">Lipid metabolism; malonyl-CoA biosynthesis; malonyl-CoA from acetyl-CoA: step 1/1.</text>
</comment>
<dbReference type="EMBL" id="LK932401">
    <property type="protein sequence ID" value="CDS87179.1"/>
    <property type="molecule type" value="Genomic_DNA"/>
</dbReference>
<dbReference type="InterPro" id="IPR011763">
    <property type="entry name" value="COA_CT_C"/>
</dbReference>
<dbReference type="OMA" id="RNFGMAN"/>
<dbReference type="Proteomes" id="UP000411588">
    <property type="component" value="Unassembled WGS sequence"/>
</dbReference>
<dbReference type="EMBL" id="FUPS01000002">
    <property type="protein sequence ID" value="SJR96022.1"/>
    <property type="molecule type" value="Genomic_DNA"/>
</dbReference>
<proteinExistence type="inferred from homology"/>
<dbReference type="NCBIfam" id="TIGR00513">
    <property type="entry name" value="accA"/>
    <property type="match status" value="1"/>
</dbReference>
<evidence type="ECO:0000256" key="2">
    <source>
        <dbReference type="ARBA" id="ARBA00022516"/>
    </source>
</evidence>
<dbReference type="PANTHER" id="PTHR42853">
    <property type="entry name" value="ACETYL-COENZYME A CARBOXYLASE CARBOXYL TRANSFERASE SUBUNIT ALPHA"/>
    <property type="match status" value="1"/>
</dbReference>
<name>A0A069AQW2_CLODI</name>
<dbReference type="EMBL" id="CAADAN010000003">
    <property type="protein sequence ID" value="VFD30661.1"/>
    <property type="molecule type" value="Genomic_DNA"/>
</dbReference>
<gene>
    <name evidence="10 15" type="primary">accA</name>
    <name evidence="15" type="ORF">BN1095_310061</name>
    <name evidence="14" type="ORF">BN1096_630073</name>
    <name evidence="13" type="ORF">BN1097_620070</name>
    <name evidence="16" type="ORF">KRM00_001354</name>
    <name evidence="19" type="ORF">SAMEA1402366_00345</name>
    <name evidence="18" type="ORF">SAMEA1402399_01184</name>
    <name evidence="17" type="ORF">SAMEA3375112_00850</name>
</gene>
<evidence type="ECO:0000256" key="7">
    <source>
        <dbReference type="ARBA" id="ARBA00023098"/>
    </source>
</evidence>
<keyword evidence="6 10" id="KW-0067">ATP-binding</keyword>
<evidence type="ECO:0000259" key="12">
    <source>
        <dbReference type="PROSITE" id="PS50989"/>
    </source>
</evidence>
<dbReference type="KEGG" id="pdf:CD630DERM_19360"/>
<dbReference type="NCBIfam" id="NF004344">
    <property type="entry name" value="PRK05724.1"/>
    <property type="match status" value="1"/>
</dbReference>
<evidence type="ECO:0000313" key="18">
    <source>
        <dbReference type="EMBL" id="VFD30661.1"/>
    </source>
</evidence>
<evidence type="ECO:0000256" key="1">
    <source>
        <dbReference type="ARBA" id="ARBA00004956"/>
    </source>
</evidence>
<reference evidence="16" key="2">
    <citation type="journal article" date="2018" name="Genome Biol.">
        <title>SKESA: strategic k-mer extension for scrupulous assemblies.</title>
        <authorList>
            <person name="Souvorov A."/>
            <person name="Agarwala R."/>
            <person name="Lipman D.J."/>
        </authorList>
    </citation>
    <scope>NUCLEOTIDE SEQUENCE</scope>
    <source>
        <strain evidence="16">HN1000</strain>
    </source>
</reference>
<keyword evidence="3 10" id="KW-0808">Transferase</keyword>
<keyword evidence="2 10" id="KW-0444">Lipid biosynthesis</keyword>
<evidence type="ECO:0000313" key="22">
    <source>
        <dbReference type="Proteomes" id="UP000411588"/>
    </source>
</evidence>
<dbReference type="PANTHER" id="PTHR42853:SF3">
    <property type="entry name" value="ACETYL-COENZYME A CARBOXYLASE CARBOXYL TRANSFERASE SUBUNIT ALPHA, CHLOROPLASTIC"/>
    <property type="match status" value="1"/>
</dbReference>
<evidence type="ECO:0000256" key="6">
    <source>
        <dbReference type="ARBA" id="ARBA00022840"/>
    </source>
</evidence>
<keyword evidence="10" id="KW-0963">Cytoplasm</keyword>
<evidence type="ECO:0000313" key="17">
    <source>
        <dbReference type="EMBL" id="SJR96022.1"/>
    </source>
</evidence>
<evidence type="ECO:0000313" key="20">
    <source>
        <dbReference type="Proteomes" id="UP000189137"/>
    </source>
</evidence>
<feature type="domain" description="CoA carboxyltransferase C-terminal" evidence="12">
    <location>
        <begin position="36"/>
        <end position="290"/>
    </location>
</feature>
<dbReference type="EC" id="2.1.3.15" evidence="10"/>
<dbReference type="EMBL" id="DAEPXK010000010">
    <property type="protein sequence ID" value="HBH1541878.1"/>
    <property type="molecule type" value="Genomic_DNA"/>
</dbReference>
<dbReference type="Proteomes" id="UP000878956">
    <property type="component" value="Unassembled WGS sequence"/>
</dbReference>
<dbReference type="Gene3D" id="3.90.226.10">
    <property type="entry name" value="2-enoyl-CoA Hydratase, Chain A, domain 1"/>
    <property type="match status" value="1"/>
</dbReference>
<protein>
    <recommendedName>
        <fullName evidence="10">Acetyl-coenzyme A carboxylase carboxyl transferase subunit alpha</fullName>
        <shortName evidence="10">ACCase subunit alpha</shortName>
        <shortName evidence="10">Acetyl-CoA carboxylase carboxyltransferase subunit alpha</shortName>
        <ecNumber evidence="10">2.1.3.15</ecNumber>
    </recommendedName>
</protein>
<accession>A0A069AQW2</accession>
<dbReference type="GO" id="GO:0016743">
    <property type="term" value="F:carboxyl- or carbamoyltransferase activity"/>
    <property type="evidence" value="ECO:0007669"/>
    <property type="project" value="UniProtKB-UniRule"/>
</dbReference>
<comment type="catalytic activity">
    <reaction evidence="9 10">
        <text>N(6)-carboxybiotinyl-L-lysyl-[protein] + acetyl-CoA = N(6)-biotinyl-L-lysyl-[protein] + malonyl-CoA</text>
        <dbReference type="Rhea" id="RHEA:54728"/>
        <dbReference type="Rhea" id="RHEA-COMP:10505"/>
        <dbReference type="Rhea" id="RHEA-COMP:10506"/>
        <dbReference type="ChEBI" id="CHEBI:57288"/>
        <dbReference type="ChEBI" id="CHEBI:57384"/>
        <dbReference type="ChEBI" id="CHEBI:83144"/>
        <dbReference type="ChEBI" id="CHEBI:83145"/>
        <dbReference type="EC" id="2.1.3.15"/>
    </reaction>
</comment>
<keyword evidence="7 10" id="KW-0443">Lipid metabolism</keyword>
<evidence type="ECO:0000313" key="14">
    <source>
        <dbReference type="EMBL" id="CDS87866.1"/>
    </source>
</evidence>
<dbReference type="GO" id="GO:0005524">
    <property type="term" value="F:ATP binding"/>
    <property type="evidence" value="ECO:0007669"/>
    <property type="project" value="UniProtKB-KW"/>
</dbReference>
<evidence type="ECO:0000256" key="11">
    <source>
        <dbReference type="SAM" id="Coils"/>
    </source>
</evidence>
<evidence type="ECO:0000313" key="16">
    <source>
        <dbReference type="EMBL" id="HBH1541878.1"/>
    </source>
</evidence>
<dbReference type="HAMAP" id="MF_00823">
    <property type="entry name" value="AcetylCoA_CT_alpha"/>
    <property type="match status" value="1"/>
</dbReference>
<dbReference type="EMBL" id="LK932517">
    <property type="protein sequence ID" value="CDS87866.1"/>
    <property type="molecule type" value="Genomic_DNA"/>
</dbReference>
<evidence type="ECO:0000256" key="9">
    <source>
        <dbReference type="ARBA" id="ARBA00049152"/>
    </source>
</evidence>
<reference evidence="18 22" key="3">
    <citation type="submission" date="2019-02" db="EMBL/GenBank/DDBJ databases">
        <authorList>
            <consortium name="Pathogen Informatics"/>
        </authorList>
    </citation>
    <scope>NUCLEOTIDE SEQUENCE [LARGE SCALE GENOMIC DNA]</scope>
    <source>
        <strain evidence="22">clo34</strain>
        <strain evidence="18">Clo34</strain>
        <strain evidence="19">Tl291</strain>
        <strain evidence="21">tl291</strain>
        <strain evidence="17 20">VRECD0157</strain>
    </source>
</reference>
<keyword evidence="15" id="KW-0436">Ligase</keyword>
<dbReference type="Proteomes" id="UP000372533">
    <property type="component" value="Unassembled WGS sequence"/>
</dbReference>
<evidence type="ECO:0000256" key="3">
    <source>
        <dbReference type="ARBA" id="ARBA00022679"/>
    </source>
</evidence>
<evidence type="ECO:0000256" key="5">
    <source>
        <dbReference type="ARBA" id="ARBA00022832"/>
    </source>
</evidence>
<dbReference type="GeneID" id="66354321"/>
<dbReference type="PROSITE" id="PS50989">
    <property type="entry name" value="COA_CT_CTER"/>
    <property type="match status" value="1"/>
</dbReference>
<feature type="coiled-coil region" evidence="11">
    <location>
        <begin position="2"/>
        <end position="47"/>
    </location>
</feature>
<evidence type="ECO:0000256" key="8">
    <source>
        <dbReference type="ARBA" id="ARBA00023160"/>
    </source>
</evidence>
<evidence type="ECO:0000313" key="19">
    <source>
        <dbReference type="EMBL" id="VHX93850.1"/>
    </source>
</evidence>
<dbReference type="RefSeq" id="WP_009889903.1">
    <property type="nucleotide sequence ID" value="NZ_AP031492.1"/>
</dbReference>
<dbReference type="PATRIC" id="fig|1496.897.peg.2472"/>